<organism evidence="2 3">
    <name type="scientific">Arthrobacter pullicola</name>
    <dbReference type="NCBI Taxonomy" id="2762224"/>
    <lineage>
        <taxon>Bacteria</taxon>
        <taxon>Bacillati</taxon>
        <taxon>Actinomycetota</taxon>
        <taxon>Actinomycetes</taxon>
        <taxon>Micrococcales</taxon>
        <taxon>Micrococcaceae</taxon>
        <taxon>Arthrobacter</taxon>
    </lineage>
</organism>
<feature type="transmembrane region" description="Helical" evidence="1">
    <location>
        <begin position="43"/>
        <end position="65"/>
    </location>
</feature>
<dbReference type="Proteomes" id="UP000652763">
    <property type="component" value="Unassembled WGS sequence"/>
</dbReference>
<feature type="transmembrane region" description="Helical" evidence="1">
    <location>
        <begin position="85"/>
        <end position="103"/>
    </location>
</feature>
<comment type="caution">
    <text evidence="2">The sequence shown here is derived from an EMBL/GenBank/DDBJ whole genome shotgun (WGS) entry which is preliminary data.</text>
</comment>
<gene>
    <name evidence="2" type="ORF">H9638_14685</name>
</gene>
<name>A0ABR8YLW0_9MICC</name>
<protein>
    <submittedName>
        <fullName evidence="2">Uncharacterized protein</fullName>
    </submittedName>
</protein>
<sequence length="116" mass="12367">MASANESLAVPLVLAWAVIGVLLAGLVLMAAQRDPGLRVSTVVRINLLLLVLAAPSHWFASFPAGMGIADTFATTGGDHTPWGKLLYLVSAVAMIVLVFITLLDRRRPPSRRPARP</sequence>
<accession>A0ABR8YLW0</accession>
<dbReference type="EMBL" id="JACSQC010000007">
    <property type="protein sequence ID" value="MBD8045056.1"/>
    <property type="molecule type" value="Genomic_DNA"/>
</dbReference>
<proteinExistence type="predicted"/>
<keyword evidence="1" id="KW-0812">Transmembrane</keyword>
<evidence type="ECO:0000313" key="2">
    <source>
        <dbReference type="EMBL" id="MBD8045056.1"/>
    </source>
</evidence>
<evidence type="ECO:0000256" key="1">
    <source>
        <dbReference type="SAM" id="Phobius"/>
    </source>
</evidence>
<keyword evidence="1" id="KW-0472">Membrane</keyword>
<evidence type="ECO:0000313" key="3">
    <source>
        <dbReference type="Proteomes" id="UP000652763"/>
    </source>
</evidence>
<keyword evidence="1" id="KW-1133">Transmembrane helix</keyword>
<reference evidence="2 3" key="1">
    <citation type="submission" date="2020-08" db="EMBL/GenBank/DDBJ databases">
        <title>A Genomic Blueprint of the Chicken Gut Microbiome.</title>
        <authorList>
            <person name="Gilroy R."/>
            <person name="Ravi A."/>
            <person name="Getino M."/>
            <person name="Pursley I."/>
            <person name="Horton D.L."/>
            <person name="Alikhan N.-F."/>
            <person name="Baker D."/>
            <person name="Gharbi K."/>
            <person name="Hall N."/>
            <person name="Watson M."/>
            <person name="Adriaenssens E.M."/>
            <person name="Foster-Nyarko E."/>
            <person name="Jarju S."/>
            <person name="Secka A."/>
            <person name="Antonio M."/>
            <person name="Oren A."/>
            <person name="Chaudhuri R."/>
            <person name="La Ragione R.M."/>
            <person name="Hildebrand F."/>
            <person name="Pallen M.J."/>
        </authorList>
    </citation>
    <scope>NUCLEOTIDE SEQUENCE [LARGE SCALE GENOMIC DNA]</scope>
    <source>
        <strain evidence="2 3">Sa2BUA2</strain>
    </source>
</reference>
<feature type="transmembrane region" description="Helical" evidence="1">
    <location>
        <begin position="12"/>
        <end position="31"/>
    </location>
</feature>
<keyword evidence="3" id="KW-1185">Reference proteome</keyword>